<dbReference type="UniPathway" id="UPA00109">
    <property type="reaction ID" value="UER00187"/>
</dbReference>
<evidence type="ECO:0000259" key="13">
    <source>
        <dbReference type="SMART" id="SM01192"/>
    </source>
</evidence>
<sequence>MKIKHLKARQIIDSRGNPTVEADVVLDSGVMGRAAVPSGASTGSNEAIELRDGDKNVFDGKGVLKAVKNVNDEIAKALIGKNSENQGEIDTAMLKLDGTENKARLGANAIVAVSLAVAKASAQEKNVPFYKYLSSLAGNSSLSLPVPMVNIINGGKHAAGSTDIQEFMIMPVGLPTFGEAIRASAEIFASLKRVISAKGYGTTVGDEGGFAPHVKNGNKEALDLISEAVGRTSYKLGDNIFLALDVAASELYEKGKYVLKTENKTLTSEEMSGWLFDLASKYPIFSIEDGLAEGDWHGWIKLTEMAGQKLQLVGDDLLVTNTKFLKRAIDEKAGNTILVKLNQIGTLTETLESVAMAKTANWNAIISHRSGETEDTTIADLSVALGTGQIKTGSMCRTDRTAKYNQLLRIEEELGSRAIYAGKSILNLN</sequence>
<dbReference type="PRINTS" id="PR00148">
    <property type="entry name" value="ENOLASE"/>
</dbReference>
<dbReference type="InterPro" id="IPR020809">
    <property type="entry name" value="Enolase_CS"/>
</dbReference>
<keyword evidence="9 12" id="KW-0479">Metal-binding</keyword>
<evidence type="ECO:0000256" key="4">
    <source>
        <dbReference type="ARBA" id="ARBA00017068"/>
    </source>
</evidence>
<feature type="binding site" evidence="9">
    <location>
        <position position="369"/>
    </location>
    <ligand>
        <name>(2R)-2-phosphoglycerate</name>
        <dbReference type="ChEBI" id="CHEBI:58289"/>
    </ligand>
</feature>
<feature type="binding site" evidence="9 12">
    <location>
        <position position="245"/>
    </location>
    <ligand>
        <name>Mg(2+)</name>
        <dbReference type="ChEBI" id="CHEBI:18420"/>
    </ligand>
</feature>
<feature type="binding site" evidence="9">
    <location>
        <position position="340"/>
    </location>
    <ligand>
        <name>(2R)-2-phosphoglycerate</name>
        <dbReference type="ChEBI" id="CHEBI:58289"/>
    </ligand>
</feature>
<dbReference type="GO" id="GO:0006096">
    <property type="term" value="P:glycolytic process"/>
    <property type="evidence" value="ECO:0007669"/>
    <property type="project" value="UniProtKB-UniRule"/>
</dbReference>
<dbReference type="SFLD" id="SFLDS00001">
    <property type="entry name" value="Enolase"/>
    <property type="match status" value="1"/>
</dbReference>
<dbReference type="GO" id="GO:0000287">
    <property type="term" value="F:magnesium ion binding"/>
    <property type="evidence" value="ECO:0007669"/>
    <property type="project" value="UniProtKB-UniRule"/>
</dbReference>
<comment type="cofactor">
    <cofactor evidence="12">
        <name>Mg(2+)</name>
        <dbReference type="ChEBI" id="CHEBI:18420"/>
    </cofactor>
    <text evidence="12">Mg(2+) is required for catalysis and for stabilizing the dimer.</text>
</comment>
<feature type="binding site" evidence="11">
    <location>
        <begin position="367"/>
        <end position="370"/>
    </location>
    <ligand>
        <name>substrate</name>
    </ligand>
</feature>
<keyword evidence="6 9" id="KW-0460">Magnesium</keyword>
<evidence type="ECO:0000256" key="8">
    <source>
        <dbReference type="ARBA" id="ARBA00023239"/>
    </source>
</evidence>
<dbReference type="CDD" id="cd03313">
    <property type="entry name" value="enolase"/>
    <property type="match status" value="1"/>
</dbReference>
<evidence type="ECO:0000259" key="14">
    <source>
        <dbReference type="SMART" id="SM01193"/>
    </source>
</evidence>
<feature type="active site" description="Proton acceptor" evidence="9 10">
    <location>
        <position position="340"/>
    </location>
</feature>
<evidence type="ECO:0000256" key="1">
    <source>
        <dbReference type="ARBA" id="ARBA00005031"/>
    </source>
</evidence>
<dbReference type="PANTHER" id="PTHR11902">
    <property type="entry name" value="ENOLASE"/>
    <property type="match status" value="1"/>
</dbReference>
<evidence type="ECO:0000256" key="10">
    <source>
        <dbReference type="PIRSR" id="PIRSR001400-1"/>
    </source>
</evidence>
<evidence type="ECO:0000313" key="16">
    <source>
        <dbReference type="Proteomes" id="UP000177130"/>
    </source>
</evidence>
<feature type="binding site" evidence="9">
    <location>
        <position position="391"/>
    </location>
    <ligand>
        <name>(2R)-2-phosphoglycerate</name>
        <dbReference type="ChEBI" id="CHEBI:58289"/>
    </ligand>
</feature>
<feature type="binding site" evidence="9">
    <location>
        <position position="165"/>
    </location>
    <ligand>
        <name>(2R)-2-phosphoglycerate</name>
        <dbReference type="ChEBI" id="CHEBI:58289"/>
    </ligand>
</feature>
<keyword evidence="7 9" id="KW-0324">Glycolysis</keyword>
<feature type="binding site" evidence="11">
    <location>
        <position position="315"/>
    </location>
    <ligand>
        <name>substrate</name>
    </ligand>
</feature>
<evidence type="ECO:0000256" key="12">
    <source>
        <dbReference type="PIRSR" id="PIRSR001400-3"/>
    </source>
</evidence>
<dbReference type="Gene3D" id="3.20.20.120">
    <property type="entry name" value="Enolase-like C-terminal domain"/>
    <property type="match status" value="1"/>
</dbReference>
<comment type="pathway">
    <text evidence="1 9">Carbohydrate degradation; glycolysis; pyruvate from D-glyceraldehyde 3-phosphate: step 4/5.</text>
</comment>
<dbReference type="InterPro" id="IPR020811">
    <property type="entry name" value="Enolase_N"/>
</dbReference>
<dbReference type="Pfam" id="PF03952">
    <property type="entry name" value="Enolase_N"/>
    <property type="match status" value="1"/>
</dbReference>
<dbReference type="EC" id="4.2.1.11" evidence="3 9"/>
<feature type="binding site" evidence="11">
    <location>
        <position position="166"/>
    </location>
    <ligand>
        <name>substrate</name>
    </ligand>
</feature>
<protein>
    <recommendedName>
        <fullName evidence="4 9">Enolase</fullName>
        <ecNumber evidence="3 9">4.2.1.11</ecNumber>
    </recommendedName>
    <alternativeName>
        <fullName evidence="9">2-phospho-D-glycerate hydro-lyase</fullName>
    </alternativeName>
    <alternativeName>
        <fullName evidence="9">2-phosphoglycerate dehydratase</fullName>
    </alternativeName>
</protein>
<dbReference type="PROSITE" id="PS00164">
    <property type="entry name" value="ENOLASE"/>
    <property type="match status" value="1"/>
</dbReference>
<dbReference type="AlphaFoldDB" id="A0A1G2MHF5"/>
<evidence type="ECO:0000256" key="3">
    <source>
        <dbReference type="ARBA" id="ARBA00012058"/>
    </source>
</evidence>
<evidence type="ECO:0000313" key="15">
    <source>
        <dbReference type="EMBL" id="OHA22432.1"/>
    </source>
</evidence>
<dbReference type="EMBL" id="MHRK01000053">
    <property type="protein sequence ID" value="OHA22432.1"/>
    <property type="molecule type" value="Genomic_DNA"/>
</dbReference>
<dbReference type="HAMAP" id="MF_00318">
    <property type="entry name" value="Enolase"/>
    <property type="match status" value="1"/>
</dbReference>
<comment type="catalytic activity">
    <reaction evidence="9">
        <text>(2R)-2-phosphoglycerate = phosphoenolpyruvate + H2O</text>
        <dbReference type="Rhea" id="RHEA:10164"/>
        <dbReference type="ChEBI" id="CHEBI:15377"/>
        <dbReference type="ChEBI" id="CHEBI:58289"/>
        <dbReference type="ChEBI" id="CHEBI:58702"/>
        <dbReference type="EC" id="4.2.1.11"/>
    </reaction>
</comment>
<reference evidence="15 16" key="1">
    <citation type="journal article" date="2016" name="Nat. Commun.">
        <title>Thousands of microbial genomes shed light on interconnected biogeochemical processes in an aquifer system.</title>
        <authorList>
            <person name="Anantharaman K."/>
            <person name="Brown C.T."/>
            <person name="Hug L.A."/>
            <person name="Sharon I."/>
            <person name="Castelle C.J."/>
            <person name="Probst A.J."/>
            <person name="Thomas B.C."/>
            <person name="Singh A."/>
            <person name="Wilkins M.J."/>
            <person name="Karaoz U."/>
            <person name="Brodie E.L."/>
            <person name="Williams K.H."/>
            <person name="Hubbard S.S."/>
            <person name="Banfield J.F."/>
        </authorList>
    </citation>
    <scope>NUCLEOTIDE SEQUENCE [LARGE SCALE GENOMIC DNA]</scope>
</reference>
<dbReference type="FunFam" id="3.30.390.10:FF:000001">
    <property type="entry name" value="Enolase"/>
    <property type="match status" value="1"/>
</dbReference>
<keyword evidence="9" id="KW-0963">Cytoplasm</keyword>
<comment type="cofactor">
    <cofactor evidence="9">
        <name>Mg(2+)</name>
        <dbReference type="ChEBI" id="CHEBI:18420"/>
    </cofactor>
    <text evidence="9">Binds a second Mg(2+) ion via substrate during catalysis.</text>
</comment>
<dbReference type="SFLD" id="SFLDF00002">
    <property type="entry name" value="enolase"/>
    <property type="match status" value="1"/>
</dbReference>
<evidence type="ECO:0000256" key="2">
    <source>
        <dbReference type="ARBA" id="ARBA00009604"/>
    </source>
</evidence>
<comment type="similarity">
    <text evidence="2 9">Belongs to the enolase family.</text>
</comment>
<comment type="function">
    <text evidence="9">Catalyzes the reversible conversion of 2-phosphoglycerate (2-PG) into phosphoenolpyruvate (PEP). It is essential for the degradation of carbohydrates via glycolysis.</text>
</comment>
<feature type="binding site" evidence="9 12">
    <location>
        <position position="315"/>
    </location>
    <ligand>
        <name>Mg(2+)</name>
        <dbReference type="ChEBI" id="CHEBI:18420"/>
    </ligand>
</feature>
<feature type="binding site" evidence="11">
    <location>
        <position position="288"/>
    </location>
    <ligand>
        <name>substrate</name>
    </ligand>
</feature>
<dbReference type="PANTHER" id="PTHR11902:SF1">
    <property type="entry name" value="ENOLASE"/>
    <property type="match status" value="1"/>
</dbReference>
<feature type="binding site" evidence="9 12">
    <location>
        <position position="288"/>
    </location>
    <ligand>
        <name>Mg(2+)</name>
        <dbReference type="ChEBI" id="CHEBI:18420"/>
    </ligand>
</feature>
<proteinExistence type="inferred from homology"/>
<dbReference type="SUPFAM" id="SSF51604">
    <property type="entry name" value="Enolase C-terminal domain-like"/>
    <property type="match status" value="1"/>
</dbReference>
<dbReference type="PIRSF" id="PIRSF001400">
    <property type="entry name" value="Enolase"/>
    <property type="match status" value="1"/>
</dbReference>
<evidence type="ECO:0000256" key="7">
    <source>
        <dbReference type="ARBA" id="ARBA00023152"/>
    </source>
</evidence>
<dbReference type="GO" id="GO:0005576">
    <property type="term" value="C:extracellular region"/>
    <property type="evidence" value="ECO:0007669"/>
    <property type="project" value="UniProtKB-SubCell"/>
</dbReference>
<dbReference type="InterPro" id="IPR029017">
    <property type="entry name" value="Enolase-like_N"/>
</dbReference>
<feature type="domain" description="Enolase N-terminal" evidence="14">
    <location>
        <begin position="3"/>
        <end position="133"/>
    </location>
</feature>
<keyword evidence="8 9" id="KW-0456">Lyase</keyword>
<dbReference type="InterPro" id="IPR020810">
    <property type="entry name" value="Enolase_C"/>
</dbReference>
<comment type="caution">
    <text evidence="15">The sequence shown here is derived from an EMBL/GenBank/DDBJ whole genome shotgun (WGS) entry which is preliminary data.</text>
</comment>
<feature type="binding site" evidence="11">
    <location>
        <position position="157"/>
    </location>
    <ligand>
        <name>substrate</name>
    </ligand>
</feature>
<comment type="subcellular location">
    <subcellularLocation>
        <location evidence="9">Cytoplasm</location>
    </subcellularLocation>
    <subcellularLocation>
        <location evidence="9">Secreted</location>
    </subcellularLocation>
    <subcellularLocation>
        <location evidence="9">Cell surface</location>
    </subcellularLocation>
    <text evidence="9">Fractions of enolase are present in both the cytoplasm and on the cell surface.</text>
</comment>
<evidence type="ECO:0000256" key="5">
    <source>
        <dbReference type="ARBA" id="ARBA00022525"/>
    </source>
</evidence>
<dbReference type="Gene3D" id="3.30.390.10">
    <property type="entry name" value="Enolase-like, N-terminal domain"/>
    <property type="match status" value="1"/>
</dbReference>
<dbReference type="SFLD" id="SFLDG00178">
    <property type="entry name" value="enolase"/>
    <property type="match status" value="1"/>
</dbReference>
<name>A0A1G2MHF5_9BACT</name>
<dbReference type="SMART" id="SM01193">
    <property type="entry name" value="Enolase_N"/>
    <property type="match status" value="1"/>
</dbReference>
<feature type="active site" description="Proton donor" evidence="9 10">
    <location>
        <position position="207"/>
    </location>
</feature>
<dbReference type="GO" id="GO:0004634">
    <property type="term" value="F:phosphopyruvate hydratase activity"/>
    <property type="evidence" value="ECO:0007669"/>
    <property type="project" value="UniProtKB-UniRule"/>
</dbReference>
<keyword evidence="15" id="KW-0670">Pyruvate</keyword>
<dbReference type="STRING" id="1802306.A3C72_03320"/>
<feature type="binding site" evidence="9">
    <location>
        <position position="370"/>
    </location>
    <ligand>
        <name>(2R)-2-phosphoglycerate</name>
        <dbReference type="ChEBI" id="CHEBI:58289"/>
    </ligand>
</feature>
<organism evidence="15 16">
    <name type="scientific">Candidatus Taylorbacteria bacterium RIFCSPHIGHO2_02_FULL_43_32b</name>
    <dbReference type="NCBI Taxonomy" id="1802306"/>
    <lineage>
        <taxon>Bacteria</taxon>
        <taxon>Candidatus Tayloriibacteriota</taxon>
    </lineage>
</organism>
<dbReference type="SUPFAM" id="SSF54826">
    <property type="entry name" value="Enolase N-terminal domain-like"/>
    <property type="match status" value="1"/>
</dbReference>
<keyword evidence="5 9" id="KW-0964">Secreted</keyword>
<dbReference type="NCBIfam" id="TIGR01060">
    <property type="entry name" value="eno"/>
    <property type="match status" value="1"/>
</dbReference>
<dbReference type="Proteomes" id="UP000177130">
    <property type="component" value="Unassembled WGS sequence"/>
</dbReference>
<evidence type="ECO:0000256" key="6">
    <source>
        <dbReference type="ARBA" id="ARBA00022842"/>
    </source>
</evidence>
<dbReference type="GO" id="GO:0000015">
    <property type="term" value="C:phosphopyruvate hydratase complex"/>
    <property type="evidence" value="ECO:0007669"/>
    <property type="project" value="InterPro"/>
</dbReference>
<dbReference type="GO" id="GO:0009986">
    <property type="term" value="C:cell surface"/>
    <property type="evidence" value="ECO:0007669"/>
    <property type="project" value="UniProtKB-SubCell"/>
</dbReference>
<gene>
    <name evidence="9" type="primary">eno</name>
    <name evidence="15" type="ORF">A3C72_03320</name>
</gene>
<dbReference type="SMART" id="SM01192">
    <property type="entry name" value="Enolase_C"/>
    <property type="match status" value="1"/>
</dbReference>
<dbReference type="Pfam" id="PF00113">
    <property type="entry name" value="Enolase_C"/>
    <property type="match status" value="1"/>
</dbReference>
<evidence type="ECO:0000256" key="9">
    <source>
        <dbReference type="HAMAP-Rule" id="MF_00318"/>
    </source>
</evidence>
<dbReference type="InterPro" id="IPR036849">
    <property type="entry name" value="Enolase-like_C_sf"/>
</dbReference>
<evidence type="ECO:0000256" key="11">
    <source>
        <dbReference type="PIRSR" id="PIRSR001400-2"/>
    </source>
</evidence>
<accession>A0A1G2MHF5</accession>
<feature type="binding site" evidence="11">
    <location>
        <position position="391"/>
    </location>
    <ligand>
        <name>substrate</name>
    </ligand>
</feature>
<feature type="domain" description="Enolase C-terminal TIM barrel" evidence="13">
    <location>
        <begin position="141"/>
        <end position="428"/>
    </location>
</feature>
<dbReference type="InterPro" id="IPR000941">
    <property type="entry name" value="Enolase"/>
</dbReference>